<organism evidence="3 4">
    <name type="scientific">Novosphingobium mangrovi</name>
    <name type="common">ex Hu et al. 2023</name>
    <dbReference type="NCBI Taxonomy" id="2930094"/>
    <lineage>
        <taxon>Bacteria</taxon>
        <taxon>Pseudomonadati</taxon>
        <taxon>Pseudomonadota</taxon>
        <taxon>Alphaproteobacteria</taxon>
        <taxon>Sphingomonadales</taxon>
        <taxon>Sphingomonadaceae</taxon>
        <taxon>Novosphingobium</taxon>
    </lineage>
</organism>
<evidence type="ECO:0000313" key="3">
    <source>
        <dbReference type="EMBL" id="MCJ1959513.1"/>
    </source>
</evidence>
<gene>
    <name evidence="3" type="ORF">MTR65_02295</name>
</gene>
<dbReference type="Pfam" id="PF13400">
    <property type="entry name" value="Tad"/>
    <property type="match status" value="1"/>
</dbReference>
<proteinExistence type="predicted"/>
<keyword evidence="4" id="KW-1185">Reference proteome</keyword>
<comment type="caution">
    <text evidence="3">The sequence shown here is derived from an EMBL/GenBank/DDBJ whole genome shotgun (WGS) entry which is preliminary data.</text>
</comment>
<name>A0ABT0A8I3_9SPHN</name>
<evidence type="ECO:0000259" key="2">
    <source>
        <dbReference type="Pfam" id="PF13400"/>
    </source>
</evidence>
<dbReference type="InterPro" id="IPR028087">
    <property type="entry name" value="Tad_N"/>
</dbReference>
<dbReference type="EMBL" id="JALHAT010000003">
    <property type="protein sequence ID" value="MCJ1959513.1"/>
    <property type="molecule type" value="Genomic_DNA"/>
</dbReference>
<reference evidence="3" key="1">
    <citation type="submission" date="2022-03" db="EMBL/GenBank/DDBJ databases">
        <title>Identification of a novel bacterium isolated from mangrove sediments.</title>
        <authorList>
            <person name="Pan X."/>
        </authorList>
    </citation>
    <scope>NUCLEOTIDE SEQUENCE</scope>
    <source>
        <strain evidence="3">B2637</strain>
    </source>
</reference>
<feature type="transmembrane region" description="Helical" evidence="1">
    <location>
        <begin position="21"/>
        <end position="46"/>
    </location>
</feature>
<sequence length="550" mass="57623">MKARTTCLRTLRRDNEGAVTVMLAGSLLMLMGVATVAVDLGAIYLAERRLQGLADAAAMAAAQENALEMRRSAVQGLIDQSREADIEIAELESGTYRQDKIVPLDERFQLGGEDSAARVHLVQTVPLFFGRALGFETATVRARATAARIDMAAYSLGSSLATVSDGIPNALLSALIGTELNLSVLDSQNLASADVDLLGFAEALKLQVNANEGTYADLFNTPVPLGDALRAIGSTASDSATVALIDRIADEAPFVEVRLADLLDLGPYGALDYDPGTAGVEVDAFSLVRMLLELSHGDTLDIELDLAATGLSSVHVRLVRGYGLAHSPWLTITGARDYVLRTAQARLLVSARVGTGSPWLPSIELPLYTELAQAEATLDDIQCSGDPDSDGVRLGVTPAIGTIGIGRPDAQDMGDLSSPVTLSRATLVNVPLIARVTALSEVSLGGTTGPQEVLFTFADIRDKVTKTVSTQDLTQSLATSLIAQTDLEAQTLGLSLSLSSVTNIVGNTLSTIAPTLDATVFSLTQALGVRLGAADVQVNKVRCGVPTVIA</sequence>
<keyword evidence="1" id="KW-1133">Transmembrane helix</keyword>
<evidence type="ECO:0000256" key="1">
    <source>
        <dbReference type="SAM" id="Phobius"/>
    </source>
</evidence>
<feature type="domain" description="Putative Flp pilus-assembly TadG-like N-terminal" evidence="2">
    <location>
        <begin position="17"/>
        <end position="63"/>
    </location>
</feature>
<keyword evidence="1" id="KW-0472">Membrane</keyword>
<dbReference type="RefSeq" id="WP_243796734.1">
    <property type="nucleotide sequence ID" value="NZ_JALHAT010000003.1"/>
</dbReference>
<dbReference type="Proteomes" id="UP001162802">
    <property type="component" value="Unassembled WGS sequence"/>
</dbReference>
<accession>A0ABT0A8I3</accession>
<evidence type="ECO:0000313" key="4">
    <source>
        <dbReference type="Proteomes" id="UP001162802"/>
    </source>
</evidence>
<keyword evidence="1" id="KW-0812">Transmembrane</keyword>
<protein>
    <submittedName>
        <fullName evidence="3">Pilus assembly protein TadG-related protein</fullName>
    </submittedName>
</protein>